<dbReference type="Proteomes" id="UP000011205">
    <property type="component" value="Unassembled WGS sequence"/>
</dbReference>
<feature type="transmembrane region" description="Helical" evidence="2">
    <location>
        <begin position="336"/>
        <end position="358"/>
    </location>
</feature>
<protein>
    <submittedName>
        <fullName evidence="3">Putative Citrate carrier protein</fullName>
    </submittedName>
</protein>
<evidence type="ECO:0000256" key="2">
    <source>
        <dbReference type="SAM" id="Phobius"/>
    </source>
</evidence>
<feature type="transmembrane region" description="Helical" evidence="2">
    <location>
        <begin position="33"/>
        <end position="50"/>
    </location>
</feature>
<dbReference type="GO" id="GO:0008514">
    <property type="term" value="F:organic anion transmembrane transporter activity"/>
    <property type="evidence" value="ECO:0007669"/>
    <property type="project" value="InterPro"/>
</dbReference>
<dbReference type="PATRIC" id="fig|1160705.3.peg.7829"/>
<feature type="transmembrane region" description="Helical" evidence="2">
    <location>
        <begin position="276"/>
        <end position="293"/>
    </location>
</feature>
<dbReference type="PIRSF" id="PIRSF005348">
    <property type="entry name" value="YxkH"/>
    <property type="match status" value="1"/>
</dbReference>
<keyword evidence="1" id="KW-0813">Transport</keyword>
<keyword evidence="2" id="KW-0812">Transmembrane</keyword>
<dbReference type="AlphaFoldDB" id="L8P0Q2"/>
<evidence type="ECO:0000256" key="1">
    <source>
        <dbReference type="PIRNR" id="PIRNR005348"/>
    </source>
</evidence>
<feature type="transmembrane region" description="Helical" evidence="2">
    <location>
        <begin position="125"/>
        <end position="143"/>
    </location>
</feature>
<gene>
    <name evidence="3" type="ORF">STVIR_7920</name>
</gene>
<keyword evidence="1" id="KW-0769">Symport</keyword>
<evidence type="ECO:0000313" key="3">
    <source>
        <dbReference type="EMBL" id="ELS51136.1"/>
    </source>
</evidence>
<feature type="transmembrane region" description="Helical" evidence="2">
    <location>
        <begin position="193"/>
        <end position="214"/>
    </location>
</feature>
<feature type="transmembrane region" description="Helical" evidence="2">
    <location>
        <begin position="97"/>
        <end position="113"/>
    </location>
</feature>
<dbReference type="Pfam" id="PF03390">
    <property type="entry name" value="2HCT"/>
    <property type="match status" value="1"/>
</dbReference>
<dbReference type="GO" id="GO:0015293">
    <property type="term" value="F:symporter activity"/>
    <property type="evidence" value="ECO:0007669"/>
    <property type="project" value="UniProtKB-UniRule"/>
</dbReference>
<dbReference type="PANTHER" id="PTHR40033">
    <property type="entry name" value="NA(+)-MALATE SYMPORTER"/>
    <property type="match status" value="1"/>
</dbReference>
<dbReference type="EMBL" id="AMLP01000246">
    <property type="protein sequence ID" value="ELS51136.1"/>
    <property type="molecule type" value="Genomic_DNA"/>
</dbReference>
<feature type="transmembrane region" description="Helical" evidence="2">
    <location>
        <begin position="56"/>
        <end position="76"/>
    </location>
</feature>
<comment type="caution">
    <text evidence="3">The sequence shown here is derived from an EMBL/GenBank/DDBJ whole genome shotgun (WGS) entry which is preliminary data.</text>
</comment>
<name>L8P0Q2_STRVR</name>
<feature type="transmembrane region" description="Helical" evidence="2">
    <location>
        <begin position="402"/>
        <end position="422"/>
    </location>
</feature>
<comment type="similarity">
    <text evidence="1">Belongs to the 2-hydroxycarboxylate transporter (2-HCT) (TC 2.A.24) family.</text>
</comment>
<reference evidence="3 4" key="1">
    <citation type="journal article" date="2013" name="Genome Announc.">
        <title>Draft Genome Sequence of Streptomyces viridochromogenes Strain Tu57, Producer of Avilamycin.</title>
        <authorList>
            <person name="Gruning B.A."/>
            <person name="Erxleben A."/>
            <person name="Hahnlein A."/>
            <person name="Gunther S."/>
        </authorList>
    </citation>
    <scope>NUCLEOTIDE SEQUENCE [LARGE SCALE GENOMIC DNA]</scope>
    <source>
        <strain evidence="3 4">Tue57</strain>
    </source>
</reference>
<feature type="transmembrane region" description="Helical" evidence="2">
    <location>
        <begin position="155"/>
        <end position="181"/>
    </location>
</feature>
<keyword evidence="1 2" id="KW-0472">Membrane</keyword>
<feature type="transmembrane region" description="Helical" evidence="2">
    <location>
        <begin position="6"/>
        <end position="26"/>
    </location>
</feature>
<dbReference type="GO" id="GO:0005886">
    <property type="term" value="C:plasma membrane"/>
    <property type="evidence" value="ECO:0007669"/>
    <property type="project" value="UniProtKB-UniRule"/>
</dbReference>
<accession>L8P0Q2</accession>
<dbReference type="PANTHER" id="PTHR40033:SF1">
    <property type="entry name" value="CITRATE-SODIUM SYMPORTER"/>
    <property type="match status" value="1"/>
</dbReference>
<sequence>MDLDIGIVPLPVFVTLAALIAVLTATDHITGELAVVIGIMTVFAFALAEIGKRLPLVRSIGGAAIFVTIVPSYLAYQGLIPGAAVKAIGGFFSDTKVLSLFIAFVIVGSILSMDRSVLIRGFAKIFVPLLAGSVVALAVGTAVGTATGLGLKHTVFFVVVPIMAGGVGEGAIPLTIGYASIVSVTQGELLARVLPAVFVGNLTAILLAGLLSYLGRGRPDLTGNGRLDAGAGPDLLDAAEEPGRGAAVSVQQVAAAGVTAVTLYLAGVLAHSLLDWPAPVVMLALAVLLKLLHGVTPRLQQGSRFVYEFCLAAMAFPMLFTFSATQTPWETLVKGFSPAPLVTCAATVCAMAGTGFVVSRWVKLHPIEGALVTGTHSGMGGAGDIAILTAADRMRLMPFAQIATRIGGGITVTLALVAAHSVGL</sequence>
<dbReference type="InterPro" id="IPR004679">
    <property type="entry name" value="2-OHcarboxylate_transport"/>
</dbReference>
<dbReference type="RefSeq" id="WP_004003384.1">
    <property type="nucleotide sequence ID" value="NZ_AMLP01000246.1"/>
</dbReference>
<evidence type="ECO:0000313" key="4">
    <source>
        <dbReference type="Proteomes" id="UP000011205"/>
    </source>
</evidence>
<organism evidence="3 4">
    <name type="scientific">Streptomyces viridochromogenes Tue57</name>
    <dbReference type="NCBI Taxonomy" id="1160705"/>
    <lineage>
        <taxon>Bacteria</taxon>
        <taxon>Bacillati</taxon>
        <taxon>Actinomycetota</taxon>
        <taxon>Actinomycetes</taxon>
        <taxon>Kitasatosporales</taxon>
        <taxon>Streptomycetaceae</taxon>
        <taxon>Streptomyces</taxon>
    </lineage>
</organism>
<feature type="transmembrane region" description="Helical" evidence="2">
    <location>
        <begin position="305"/>
        <end position="324"/>
    </location>
</feature>
<keyword evidence="2" id="KW-1133">Transmembrane helix</keyword>
<proteinExistence type="inferred from homology"/>